<feature type="region of interest" description="Disordered" evidence="1">
    <location>
        <begin position="175"/>
        <end position="262"/>
    </location>
</feature>
<organism evidence="4 5">
    <name type="scientific">Rubroshorea leprosula</name>
    <dbReference type="NCBI Taxonomy" id="152421"/>
    <lineage>
        <taxon>Eukaryota</taxon>
        <taxon>Viridiplantae</taxon>
        <taxon>Streptophyta</taxon>
        <taxon>Embryophyta</taxon>
        <taxon>Tracheophyta</taxon>
        <taxon>Spermatophyta</taxon>
        <taxon>Magnoliopsida</taxon>
        <taxon>eudicotyledons</taxon>
        <taxon>Gunneridae</taxon>
        <taxon>Pentapetalae</taxon>
        <taxon>rosids</taxon>
        <taxon>malvids</taxon>
        <taxon>Malvales</taxon>
        <taxon>Dipterocarpaceae</taxon>
        <taxon>Rubroshorea</taxon>
    </lineage>
</organism>
<feature type="compositionally biased region" description="Polar residues" evidence="1">
    <location>
        <begin position="244"/>
        <end position="256"/>
    </location>
</feature>
<feature type="transmembrane region" description="Helical" evidence="2">
    <location>
        <begin position="29"/>
        <end position="48"/>
    </location>
</feature>
<keyword evidence="5" id="KW-1185">Reference proteome</keyword>
<feature type="domain" description="Trichome birefringence-like N-terminal" evidence="3">
    <location>
        <begin position="310"/>
        <end position="344"/>
    </location>
</feature>
<feature type="compositionally biased region" description="Polar residues" evidence="1">
    <location>
        <begin position="178"/>
        <end position="237"/>
    </location>
</feature>
<reference evidence="4 5" key="1">
    <citation type="journal article" date="2021" name="Commun. Biol.">
        <title>The genome of Shorea leprosula (Dipterocarpaceae) highlights the ecological relevance of drought in aseasonal tropical rainforests.</title>
        <authorList>
            <person name="Ng K.K.S."/>
            <person name="Kobayashi M.J."/>
            <person name="Fawcett J.A."/>
            <person name="Hatakeyama M."/>
            <person name="Paape T."/>
            <person name="Ng C.H."/>
            <person name="Ang C.C."/>
            <person name="Tnah L.H."/>
            <person name="Lee C.T."/>
            <person name="Nishiyama T."/>
            <person name="Sese J."/>
            <person name="O'Brien M.J."/>
            <person name="Copetti D."/>
            <person name="Mohd Noor M.I."/>
            <person name="Ong R.C."/>
            <person name="Putra M."/>
            <person name="Sireger I.Z."/>
            <person name="Indrioko S."/>
            <person name="Kosugi Y."/>
            <person name="Izuno A."/>
            <person name="Isagi Y."/>
            <person name="Lee S.L."/>
            <person name="Shimizu K.K."/>
        </authorList>
    </citation>
    <scope>NUCLEOTIDE SEQUENCE [LARGE SCALE GENOMIC DNA]</scope>
    <source>
        <strain evidence="4">214</strain>
    </source>
</reference>
<dbReference type="AlphaFoldDB" id="A0AAV5KML2"/>
<keyword evidence="2" id="KW-0812">Transmembrane</keyword>
<evidence type="ECO:0000313" key="5">
    <source>
        <dbReference type="Proteomes" id="UP001054252"/>
    </source>
</evidence>
<keyword evidence="2" id="KW-1133">Transmembrane helix</keyword>
<evidence type="ECO:0000313" key="4">
    <source>
        <dbReference type="EMBL" id="GKV25855.1"/>
    </source>
</evidence>
<sequence>MADATKHFPINGGAFISDLFSIIKTRRTVAFAYGLMLAFLLFTIFLAFNPSPNPSAPWFTNFFTAGSSHSAVASSDSYKSQFSSFFSHFFSNDSSQQQEQYQLVRNVTSSLPTQANTTGSTNTGSESPVIGKELPIVENSNITLPSSNNTTSQNPITSSEQPVAVLHANQIASVPVGNKQSPNTSNQTQSRSDSAKVQSFNSNQTSIRAPNASNQTHSRSGSAEVQTLESNQISIPTPNAPVPVNQSTSSQANSPGNGEKSVVEKGVGANYTIAASLSKKQGNGTKQSNGRDSGASAKQGVENLMQSLMNCDLFDGNWVRDVSYPLYKARSCPLIDKQFNCILN</sequence>
<evidence type="ECO:0000259" key="3">
    <source>
        <dbReference type="Pfam" id="PF14416"/>
    </source>
</evidence>
<comment type="caution">
    <text evidence="4">The sequence shown here is derived from an EMBL/GenBank/DDBJ whole genome shotgun (WGS) entry which is preliminary data.</text>
</comment>
<proteinExistence type="predicted"/>
<evidence type="ECO:0000256" key="2">
    <source>
        <dbReference type="SAM" id="Phobius"/>
    </source>
</evidence>
<gene>
    <name evidence="4" type="ORF">SLEP1_g35237</name>
</gene>
<dbReference type="InterPro" id="IPR025846">
    <property type="entry name" value="TBL_N"/>
</dbReference>
<keyword evidence="2" id="KW-0472">Membrane</keyword>
<dbReference type="EMBL" id="BPVZ01000070">
    <property type="protein sequence ID" value="GKV25855.1"/>
    <property type="molecule type" value="Genomic_DNA"/>
</dbReference>
<evidence type="ECO:0000256" key="1">
    <source>
        <dbReference type="SAM" id="MobiDB-lite"/>
    </source>
</evidence>
<dbReference type="Proteomes" id="UP001054252">
    <property type="component" value="Unassembled WGS sequence"/>
</dbReference>
<dbReference type="Pfam" id="PF14416">
    <property type="entry name" value="PMR5N"/>
    <property type="match status" value="1"/>
</dbReference>
<name>A0AAV5KML2_9ROSI</name>
<accession>A0AAV5KML2</accession>
<protein>
    <recommendedName>
        <fullName evidence="3">Trichome birefringence-like N-terminal domain-containing protein</fullName>
    </recommendedName>
</protein>